<evidence type="ECO:0000256" key="2">
    <source>
        <dbReference type="SAM" id="Phobius"/>
    </source>
</evidence>
<sequence length="484" mass="50707">MRPRIYLNLAFFALLGVVMTVWAFTTIIKLDVITQPYRVSAEFASSPGLVRGFDVAYLGVRVGRIGDVRLAPGKIVVGLDLDREVRLPRASTAEVRRKSAIGEPYVELSPPATGVGGPSLAPGDVIPLSRTTVPLDYKKLFAGVGRLLNAVPPQDAKTITHELAVALDGRAPSIRGIIDDAHDLTDTLADNSKTLDELAVQLTRLTGTLAGRREKLAAGITDLATVTGSLRESRKELNAFLDHGPGVFGQIDTLIRTARPGLSCALTAAGLPHKPVFSAETERNVNHMLSVVPTALSLADDISDKRPDGTVYGRTTFVFSIPGGPQPAEEYAGPIGPPKMAPLLECPKHAPVTTVDFTADKGPHPADATSPADREDPGHPADPGATSDRDKTAEPEDTSDRKKTAGPKDATGSEDTADADGSSSGEAARTGTPEDDPATSSASSASTPQDLTPLIIAIVLAVVVSGGVLGWIAVGRSARRRGTE</sequence>
<dbReference type="PANTHER" id="PTHR33371">
    <property type="entry name" value="INTERMEMBRANE PHOSPHOLIPID TRANSPORT SYSTEM BINDING PROTEIN MLAD-RELATED"/>
    <property type="match status" value="1"/>
</dbReference>
<feature type="compositionally biased region" description="Basic and acidic residues" evidence="1">
    <location>
        <begin position="387"/>
        <end position="403"/>
    </location>
</feature>
<dbReference type="Pfam" id="PF02470">
    <property type="entry name" value="MlaD"/>
    <property type="match status" value="1"/>
</dbReference>
<accession>A0ABR9KGW2</accession>
<dbReference type="Pfam" id="PF11887">
    <property type="entry name" value="Mce4_CUP1"/>
    <property type="match status" value="1"/>
</dbReference>
<evidence type="ECO:0000313" key="5">
    <source>
        <dbReference type="EMBL" id="MBE1561263.1"/>
    </source>
</evidence>
<evidence type="ECO:0000259" key="4">
    <source>
        <dbReference type="Pfam" id="PF11887"/>
    </source>
</evidence>
<gene>
    <name evidence="5" type="ORF">H4W81_004042</name>
</gene>
<evidence type="ECO:0000313" key="6">
    <source>
        <dbReference type="Proteomes" id="UP000661607"/>
    </source>
</evidence>
<dbReference type="NCBIfam" id="TIGR00996">
    <property type="entry name" value="Mtu_fam_mce"/>
    <property type="match status" value="1"/>
</dbReference>
<dbReference type="InterPro" id="IPR005693">
    <property type="entry name" value="Mce"/>
</dbReference>
<dbReference type="PANTHER" id="PTHR33371:SF16">
    <property type="entry name" value="MCE-FAMILY PROTEIN MCE3F"/>
    <property type="match status" value="1"/>
</dbReference>
<dbReference type="Proteomes" id="UP000661607">
    <property type="component" value="Unassembled WGS sequence"/>
</dbReference>
<keyword evidence="2" id="KW-1133">Transmembrane helix</keyword>
<dbReference type="InterPro" id="IPR024516">
    <property type="entry name" value="Mce_C"/>
</dbReference>
<evidence type="ECO:0000256" key="1">
    <source>
        <dbReference type="SAM" id="MobiDB-lite"/>
    </source>
</evidence>
<dbReference type="InterPro" id="IPR003399">
    <property type="entry name" value="Mce/MlaD"/>
</dbReference>
<comment type="caution">
    <text evidence="5">The sequence shown here is derived from an EMBL/GenBank/DDBJ whole genome shotgun (WGS) entry which is preliminary data.</text>
</comment>
<feature type="domain" description="Mce/MlaD" evidence="3">
    <location>
        <begin position="36"/>
        <end position="111"/>
    </location>
</feature>
<proteinExistence type="predicted"/>
<feature type="compositionally biased region" description="Low complexity" evidence="1">
    <location>
        <begin position="419"/>
        <end position="428"/>
    </location>
</feature>
<dbReference type="EMBL" id="JADBEF010000001">
    <property type="protein sequence ID" value="MBE1561263.1"/>
    <property type="molecule type" value="Genomic_DNA"/>
</dbReference>
<feature type="region of interest" description="Disordered" evidence="1">
    <location>
        <begin position="354"/>
        <end position="450"/>
    </location>
</feature>
<feature type="compositionally biased region" description="Low complexity" evidence="1">
    <location>
        <begin position="438"/>
        <end position="447"/>
    </location>
</feature>
<feature type="domain" description="Mammalian cell entry C-terminal" evidence="4">
    <location>
        <begin position="119"/>
        <end position="262"/>
    </location>
</feature>
<feature type="transmembrane region" description="Helical" evidence="2">
    <location>
        <begin position="451"/>
        <end position="474"/>
    </location>
</feature>
<organism evidence="5 6">
    <name type="scientific">Nonomuraea africana</name>
    <dbReference type="NCBI Taxonomy" id="46171"/>
    <lineage>
        <taxon>Bacteria</taxon>
        <taxon>Bacillati</taxon>
        <taxon>Actinomycetota</taxon>
        <taxon>Actinomycetes</taxon>
        <taxon>Streptosporangiales</taxon>
        <taxon>Streptosporangiaceae</taxon>
        <taxon>Nonomuraea</taxon>
    </lineage>
</organism>
<dbReference type="RefSeq" id="WP_192776208.1">
    <property type="nucleotide sequence ID" value="NZ_BAAASY010000020.1"/>
</dbReference>
<keyword evidence="2" id="KW-0812">Transmembrane</keyword>
<name>A0ABR9KGW2_9ACTN</name>
<keyword evidence="2" id="KW-0472">Membrane</keyword>
<keyword evidence="6" id="KW-1185">Reference proteome</keyword>
<reference evidence="5 6" key="1">
    <citation type="submission" date="2020-10" db="EMBL/GenBank/DDBJ databases">
        <title>Sequencing the genomes of 1000 actinobacteria strains.</title>
        <authorList>
            <person name="Klenk H.-P."/>
        </authorList>
    </citation>
    <scope>NUCLEOTIDE SEQUENCE [LARGE SCALE GENOMIC DNA]</scope>
    <source>
        <strain evidence="5 6">DSM 43748</strain>
    </source>
</reference>
<dbReference type="InterPro" id="IPR052336">
    <property type="entry name" value="MlaD_Phospholipid_Transporter"/>
</dbReference>
<protein>
    <submittedName>
        <fullName evidence="5">Phospholipid/cholesterol/gamma-HCH transport system substrate-binding protein</fullName>
    </submittedName>
</protein>
<evidence type="ECO:0000259" key="3">
    <source>
        <dbReference type="Pfam" id="PF02470"/>
    </source>
</evidence>